<protein>
    <submittedName>
        <fullName evidence="2">Uncharacterized protein</fullName>
    </submittedName>
</protein>
<dbReference type="OrthoDB" id="2969039at2"/>
<keyword evidence="1" id="KW-0812">Transmembrane</keyword>
<dbReference type="AlphaFoldDB" id="A0A1H4DD45"/>
<name>A0A1H4DD45_9BACI</name>
<accession>A0A1H4DD45</accession>
<keyword evidence="3" id="KW-1185">Reference proteome</keyword>
<evidence type="ECO:0000256" key="1">
    <source>
        <dbReference type="SAM" id="Phobius"/>
    </source>
</evidence>
<dbReference type="RefSeq" id="WP_093044863.1">
    <property type="nucleotide sequence ID" value="NZ_FNQR01000007.1"/>
</dbReference>
<keyword evidence="1" id="KW-0472">Membrane</keyword>
<proteinExistence type="predicted"/>
<keyword evidence="1" id="KW-1133">Transmembrane helix</keyword>
<organism evidence="2 3">
    <name type="scientific">Thalassobacillus cyri</name>
    <dbReference type="NCBI Taxonomy" id="571932"/>
    <lineage>
        <taxon>Bacteria</taxon>
        <taxon>Bacillati</taxon>
        <taxon>Bacillota</taxon>
        <taxon>Bacilli</taxon>
        <taxon>Bacillales</taxon>
        <taxon>Bacillaceae</taxon>
        <taxon>Thalassobacillus</taxon>
    </lineage>
</organism>
<evidence type="ECO:0000313" key="3">
    <source>
        <dbReference type="Proteomes" id="UP000198584"/>
    </source>
</evidence>
<dbReference type="Proteomes" id="UP000198584">
    <property type="component" value="Unassembled WGS sequence"/>
</dbReference>
<reference evidence="3" key="1">
    <citation type="submission" date="2016-10" db="EMBL/GenBank/DDBJ databases">
        <authorList>
            <person name="Varghese N."/>
            <person name="Submissions S."/>
        </authorList>
    </citation>
    <scope>NUCLEOTIDE SEQUENCE [LARGE SCALE GENOMIC DNA]</scope>
    <source>
        <strain evidence="3">CCM7597</strain>
    </source>
</reference>
<evidence type="ECO:0000313" key="2">
    <source>
        <dbReference type="EMBL" id="SEA70537.1"/>
    </source>
</evidence>
<sequence length="103" mass="12012">MRIAKWLLIIFAVFVGGYYLYTNYGMINTEELTGVQIEKKDHKGDAYYIYVDGDKYKVKDENIWMLLDKEKNYDLTYEWYGQTTPSIKKINQTGDHDAVGGGH</sequence>
<gene>
    <name evidence="2" type="ORF">SAMN05421743_10781</name>
</gene>
<dbReference type="EMBL" id="FNQR01000007">
    <property type="protein sequence ID" value="SEA70537.1"/>
    <property type="molecule type" value="Genomic_DNA"/>
</dbReference>
<feature type="transmembrane region" description="Helical" evidence="1">
    <location>
        <begin position="6"/>
        <end position="22"/>
    </location>
</feature>